<dbReference type="STRING" id="556267.HWAG_00347"/>
<evidence type="ECO:0000259" key="1">
    <source>
        <dbReference type="PROSITE" id="PS50075"/>
    </source>
</evidence>
<dbReference type="PROSITE" id="PS50075">
    <property type="entry name" value="CARRIER"/>
    <property type="match status" value="1"/>
</dbReference>
<dbReference type="RefSeq" id="WP_006802039.1">
    <property type="nucleotide sequence ID" value="NZ_CABKOI010000021.1"/>
</dbReference>
<name>A0A2N3PHR8_9HELI</name>
<dbReference type="Proteomes" id="UP000233350">
    <property type="component" value="Unassembled WGS sequence"/>
</dbReference>
<dbReference type="Gene3D" id="1.10.1200.10">
    <property type="entry name" value="ACP-like"/>
    <property type="match status" value="1"/>
</dbReference>
<dbReference type="InterPro" id="IPR009081">
    <property type="entry name" value="PP-bd_ACP"/>
</dbReference>
<dbReference type="GeneID" id="97289344"/>
<gene>
    <name evidence="2" type="ORF">BCM31_00275</name>
</gene>
<feature type="domain" description="Carrier" evidence="1">
    <location>
        <begin position="1"/>
        <end position="75"/>
    </location>
</feature>
<evidence type="ECO:0000313" key="3">
    <source>
        <dbReference type="Proteomes" id="UP000233350"/>
    </source>
</evidence>
<dbReference type="OrthoDB" id="5329829at2"/>
<protein>
    <recommendedName>
        <fullName evidence="1">Carrier domain-containing protein</fullName>
    </recommendedName>
</protein>
<dbReference type="AlphaFoldDB" id="A0A2N3PHR8"/>
<evidence type="ECO:0000313" key="2">
    <source>
        <dbReference type="EMBL" id="PKT80112.1"/>
    </source>
</evidence>
<reference evidence="2 3" key="1">
    <citation type="submission" date="2016-07" db="EMBL/GenBank/DDBJ databases">
        <title>Detection of Helicobacter winghamensis from caecal content of red fox (Vulpes vulpes).</title>
        <authorList>
            <person name="Zanoni R.G."/>
            <person name="Florio D."/>
            <person name="Caffara M."/>
            <person name="Renzi M."/>
            <person name="Parisi A."/>
            <person name="Pasquali F."/>
            <person name="Manfreda G."/>
        </authorList>
    </citation>
    <scope>NUCLEOTIDE SEQUENCE [LARGE SCALE GENOMIC DNA]</scope>
    <source>
        <strain evidence="2 3">295_13</strain>
    </source>
</reference>
<keyword evidence="3" id="KW-1185">Reference proteome</keyword>
<dbReference type="InterPro" id="IPR036736">
    <property type="entry name" value="ACP-like_sf"/>
</dbReference>
<organism evidence="2 3">
    <name type="scientific">Helicobacter winghamensis</name>
    <dbReference type="NCBI Taxonomy" id="157268"/>
    <lineage>
        <taxon>Bacteria</taxon>
        <taxon>Pseudomonadati</taxon>
        <taxon>Campylobacterota</taxon>
        <taxon>Epsilonproteobacteria</taxon>
        <taxon>Campylobacterales</taxon>
        <taxon>Helicobacteraceae</taxon>
        <taxon>Helicobacter</taxon>
    </lineage>
</organism>
<dbReference type="Pfam" id="PF00550">
    <property type="entry name" value="PP-binding"/>
    <property type="match status" value="1"/>
</dbReference>
<comment type="caution">
    <text evidence="2">The sequence shown here is derived from an EMBL/GenBank/DDBJ whole genome shotgun (WGS) entry which is preliminary data.</text>
</comment>
<sequence>MLKNRILEFLKVKNPTLNTENFEDFPLFSALDSMGFLELLSVLETELEIELDLSEFDPEEFSTLGKFCAIIESLKESK</sequence>
<proteinExistence type="predicted"/>
<dbReference type="EMBL" id="MBPK01000044">
    <property type="protein sequence ID" value="PKT80112.1"/>
    <property type="molecule type" value="Genomic_DNA"/>
</dbReference>
<dbReference type="SUPFAM" id="SSF47336">
    <property type="entry name" value="ACP-like"/>
    <property type="match status" value="1"/>
</dbReference>
<accession>A0A2N3PHR8</accession>